<keyword evidence="4" id="KW-1185">Reference proteome</keyword>
<dbReference type="Pfam" id="PF13408">
    <property type="entry name" value="Zn_ribbon_recom"/>
    <property type="match status" value="1"/>
</dbReference>
<dbReference type="InterPro" id="IPR025827">
    <property type="entry name" value="Zn_ribbon_recom_dom"/>
</dbReference>
<dbReference type="Gene3D" id="3.90.1750.20">
    <property type="entry name" value="Putative Large Serine Recombinase, Chain B, Domain 2"/>
    <property type="match status" value="1"/>
</dbReference>
<dbReference type="Pfam" id="PF07508">
    <property type="entry name" value="Recombinase"/>
    <property type="match status" value="1"/>
</dbReference>
<dbReference type="Proteomes" id="UP001500967">
    <property type="component" value="Unassembled WGS sequence"/>
</dbReference>
<name>A0ABP3D1P2_9ACTN</name>
<dbReference type="PANTHER" id="PTHR30461">
    <property type="entry name" value="DNA-INVERTASE FROM LAMBDOID PROPHAGE"/>
    <property type="match status" value="1"/>
</dbReference>
<evidence type="ECO:0000259" key="2">
    <source>
        <dbReference type="PROSITE" id="PS51737"/>
    </source>
</evidence>
<feature type="region of interest" description="Disordered" evidence="1">
    <location>
        <begin position="243"/>
        <end position="262"/>
    </location>
</feature>
<dbReference type="EMBL" id="BAAAGX010000002">
    <property type="protein sequence ID" value="GAA0220991.1"/>
    <property type="molecule type" value="Genomic_DNA"/>
</dbReference>
<sequence length="406" mass="44886">MAWQRAAATALITGSGQIAVEYVDIGCSRRVPWERRLQAAALLDAATSAVRAFDAIVVGEYERAFAGRQLQRLLPFLTDRGLQLWLPEFDGPVRAGDPTHAAVMLLLGTQSTREVQRSRFRVLAAMRCQTIEQGRYLGGRPPYGYRLVDAGPHPNMVHAQWGRRLHRLDPDPELALNVRWIFAQRLSGCSLARIARHLNDAGIASPSGADPRRNRNRVGGPWTVQTVASVLGNPRYTGRQVWNRQARTDEAPPDEPGLGGRRWNPGRDWVVSEAVSHPGLVSESDFVAAQAIDATPGTPIPDRRYALIGLLICAICGRHLEAHWTHGRPGYRCRHGHTSARRKPAGHPRNVYWREDDIVDRIAEGVPGATDSPDTSATVAQFLRDASESIECGWEELVLIADDRAD</sequence>
<dbReference type="PROSITE" id="PS51737">
    <property type="entry name" value="RECOMBINASE_DNA_BIND"/>
    <property type="match status" value="1"/>
</dbReference>
<feature type="domain" description="Recombinase" evidence="2">
    <location>
        <begin position="142"/>
        <end position="299"/>
    </location>
</feature>
<gene>
    <name evidence="3" type="ORF">GCM10009539_02760</name>
</gene>
<comment type="caution">
    <text evidence="3">The sequence shown here is derived from an EMBL/GenBank/DDBJ whole genome shotgun (WGS) entry which is preliminary data.</text>
</comment>
<dbReference type="InterPro" id="IPR050639">
    <property type="entry name" value="SSR_resolvase"/>
</dbReference>
<organism evidence="3 4">
    <name type="scientific">Cryptosporangium japonicum</name>
    <dbReference type="NCBI Taxonomy" id="80872"/>
    <lineage>
        <taxon>Bacteria</taxon>
        <taxon>Bacillati</taxon>
        <taxon>Actinomycetota</taxon>
        <taxon>Actinomycetes</taxon>
        <taxon>Cryptosporangiales</taxon>
        <taxon>Cryptosporangiaceae</taxon>
        <taxon>Cryptosporangium</taxon>
    </lineage>
</organism>
<accession>A0ABP3D1P2</accession>
<reference evidence="4" key="1">
    <citation type="journal article" date="2019" name="Int. J. Syst. Evol. Microbiol.">
        <title>The Global Catalogue of Microorganisms (GCM) 10K type strain sequencing project: providing services to taxonomists for standard genome sequencing and annotation.</title>
        <authorList>
            <consortium name="The Broad Institute Genomics Platform"/>
            <consortium name="The Broad Institute Genome Sequencing Center for Infectious Disease"/>
            <person name="Wu L."/>
            <person name="Ma J."/>
        </authorList>
    </citation>
    <scope>NUCLEOTIDE SEQUENCE [LARGE SCALE GENOMIC DNA]</scope>
    <source>
        <strain evidence="4">JCM 10425</strain>
    </source>
</reference>
<evidence type="ECO:0000256" key="1">
    <source>
        <dbReference type="SAM" id="MobiDB-lite"/>
    </source>
</evidence>
<dbReference type="InterPro" id="IPR038109">
    <property type="entry name" value="DNA_bind_recomb_sf"/>
</dbReference>
<dbReference type="PANTHER" id="PTHR30461:SF23">
    <property type="entry name" value="DNA RECOMBINASE-RELATED"/>
    <property type="match status" value="1"/>
</dbReference>
<evidence type="ECO:0000313" key="3">
    <source>
        <dbReference type="EMBL" id="GAA0220991.1"/>
    </source>
</evidence>
<proteinExistence type="predicted"/>
<evidence type="ECO:0000313" key="4">
    <source>
        <dbReference type="Proteomes" id="UP001500967"/>
    </source>
</evidence>
<dbReference type="InterPro" id="IPR011109">
    <property type="entry name" value="DNA_bind_recombinase_dom"/>
</dbReference>
<protein>
    <recommendedName>
        <fullName evidence="2">Recombinase domain-containing protein</fullName>
    </recommendedName>
</protein>